<keyword evidence="5 6" id="KW-0472">Membrane</keyword>
<keyword evidence="9" id="KW-1185">Reference proteome</keyword>
<keyword evidence="3 6" id="KW-0812">Transmembrane</keyword>
<organism evidence="8 9">
    <name type="scientific">Paenibacillus sambharensis</name>
    <dbReference type="NCBI Taxonomy" id="1803190"/>
    <lineage>
        <taxon>Bacteria</taxon>
        <taxon>Bacillati</taxon>
        <taxon>Bacillota</taxon>
        <taxon>Bacilli</taxon>
        <taxon>Bacillales</taxon>
        <taxon>Paenibacillaceae</taxon>
        <taxon>Paenibacillus</taxon>
    </lineage>
</organism>
<dbReference type="PANTHER" id="PTHR23530">
    <property type="entry name" value="TRANSPORT PROTEIN-RELATED"/>
    <property type="match status" value="1"/>
</dbReference>
<accession>A0A2W1LFA5</accession>
<dbReference type="AlphaFoldDB" id="A0A2W1LFA5"/>
<dbReference type="OrthoDB" id="9816124at2"/>
<dbReference type="PROSITE" id="PS50850">
    <property type="entry name" value="MFS"/>
    <property type="match status" value="1"/>
</dbReference>
<evidence type="ECO:0000313" key="8">
    <source>
        <dbReference type="EMBL" id="PZD93094.1"/>
    </source>
</evidence>
<sequence length="107" mass="11930">MINKQTVQARWLILIDFLYELNFFTLIFAVFLAESGLSLVTISLAFAVRSACKMLLEFPSGLLADRWGRKNIVMIGLGLSAAAYLLYIWIPPRLSLGSLSFIRSATA</sequence>
<feature type="transmembrane region" description="Helical" evidence="6">
    <location>
        <begin position="71"/>
        <end position="90"/>
    </location>
</feature>
<dbReference type="GO" id="GO:0005886">
    <property type="term" value="C:plasma membrane"/>
    <property type="evidence" value="ECO:0007669"/>
    <property type="project" value="UniProtKB-SubCell"/>
</dbReference>
<gene>
    <name evidence="8" type="ORF">DNH61_25280</name>
</gene>
<reference evidence="8 9" key="1">
    <citation type="submission" date="2018-06" db="EMBL/GenBank/DDBJ databases">
        <title>Paenibacillus imtechensis sp. nov.</title>
        <authorList>
            <person name="Pinnaka A.K."/>
            <person name="Singh H."/>
            <person name="Kaur M."/>
        </authorList>
    </citation>
    <scope>NUCLEOTIDE SEQUENCE [LARGE SCALE GENOMIC DNA]</scope>
    <source>
        <strain evidence="8 9">SMB1</strain>
    </source>
</reference>
<proteinExistence type="predicted"/>
<dbReference type="InterPro" id="IPR036259">
    <property type="entry name" value="MFS_trans_sf"/>
</dbReference>
<evidence type="ECO:0000256" key="2">
    <source>
        <dbReference type="ARBA" id="ARBA00022448"/>
    </source>
</evidence>
<dbReference type="InterPro" id="IPR011701">
    <property type="entry name" value="MFS"/>
</dbReference>
<evidence type="ECO:0000256" key="4">
    <source>
        <dbReference type="ARBA" id="ARBA00022989"/>
    </source>
</evidence>
<dbReference type="InterPro" id="IPR020846">
    <property type="entry name" value="MFS_dom"/>
</dbReference>
<dbReference type="GO" id="GO:0022857">
    <property type="term" value="F:transmembrane transporter activity"/>
    <property type="evidence" value="ECO:0007669"/>
    <property type="project" value="InterPro"/>
</dbReference>
<dbReference type="Gene3D" id="1.20.1250.20">
    <property type="entry name" value="MFS general substrate transporter like domains"/>
    <property type="match status" value="1"/>
</dbReference>
<dbReference type="Proteomes" id="UP000249522">
    <property type="component" value="Unassembled WGS sequence"/>
</dbReference>
<comment type="caution">
    <text evidence="8">The sequence shown here is derived from an EMBL/GenBank/DDBJ whole genome shotgun (WGS) entry which is preliminary data.</text>
</comment>
<keyword evidence="2" id="KW-0813">Transport</keyword>
<evidence type="ECO:0000256" key="5">
    <source>
        <dbReference type="ARBA" id="ARBA00023136"/>
    </source>
</evidence>
<dbReference type="Pfam" id="PF07690">
    <property type="entry name" value="MFS_1"/>
    <property type="match status" value="1"/>
</dbReference>
<dbReference type="InterPro" id="IPR053160">
    <property type="entry name" value="MFS_DHA3_Transporter"/>
</dbReference>
<comment type="subcellular location">
    <subcellularLocation>
        <location evidence="1">Cell membrane</location>
        <topology evidence="1">Multi-pass membrane protein</topology>
    </subcellularLocation>
</comment>
<dbReference type="PANTHER" id="PTHR23530:SF1">
    <property type="entry name" value="PERMEASE, MAJOR FACILITATOR SUPERFAMILY-RELATED"/>
    <property type="match status" value="1"/>
</dbReference>
<evidence type="ECO:0000256" key="1">
    <source>
        <dbReference type="ARBA" id="ARBA00004651"/>
    </source>
</evidence>
<feature type="domain" description="Major facilitator superfamily (MFS) profile" evidence="7">
    <location>
        <begin position="1"/>
        <end position="107"/>
    </location>
</feature>
<dbReference type="InterPro" id="IPR005829">
    <property type="entry name" value="Sugar_transporter_CS"/>
</dbReference>
<evidence type="ECO:0000313" key="9">
    <source>
        <dbReference type="Proteomes" id="UP000249522"/>
    </source>
</evidence>
<evidence type="ECO:0000256" key="3">
    <source>
        <dbReference type="ARBA" id="ARBA00022692"/>
    </source>
</evidence>
<keyword evidence="4 6" id="KW-1133">Transmembrane helix</keyword>
<dbReference type="PROSITE" id="PS00216">
    <property type="entry name" value="SUGAR_TRANSPORT_1"/>
    <property type="match status" value="1"/>
</dbReference>
<dbReference type="EMBL" id="QKRB01000060">
    <property type="protein sequence ID" value="PZD93094.1"/>
    <property type="molecule type" value="Genomic_DNA"/>
</dbReference>
<evidence type="ECO:0000259" key="7">
    <source>
        <dbReference type="PROSITE" id="PS50850"/>
    </source>
</evidence>
<evidence type="ECO:0000256" key="6">
    <source>
        <dbReference type="SAM" id="Phobius"/>
    </source>
</evidence>
<protein>
    <recommendedName>
        <fullName evidence="7">Major facilitator superfamily (MFS) profile domain-containing protein</fullName>
    </recommendedName>
</protein>
<dbReference type="SUPFAM" id="SSF103473">
    <property type="entry name" value="MFS general substrate transporter"/>
    <property type="match status" value="1"/>
</dbReference>
<name>A0A2W1LFA5_9BACL</name>